<organism evidence="1 2">
    <name type="scientific">Arthrobacter cupressi</name>
    <dbReference type="NCBI Taxonomy" id="1045773"/>
    <lineage>
        <taxon>Bacteria</taxon>
        <taxon>Bacillati</taxon>
        <taxon>Actinomycetota</taxon>
        <taxon>Actinomycetes</taxon>
        <taxon>Micrococcales</taxon>
        <taxon>Micrococcaceae</taxon>
        <taxon>Arthrobacter</taxon>
    </lineage>
</organism>
<dbReference type="AlphaFoldDB" id="A0A1G8PEY1"/>
<keyword evidence="2" id="KW-1185">Reference proteome</keyword>
<dbReference type="RefSeq" id="WP_139163335.1">
    <property type="nucleotide sequence ID" value="NZ_FNEI01000005.1"/>
</dbReference>
<reference evidence="2" key="1">
    <citation type="submission" date="2016-10" db="EMBL/GenBank/DDBJ databases">
        <authorList>
            <person name="Varghese N."/>
            <person name="Submissions S."/>
        </authorList>
    </citation>
    <scope>NUCLEOTIDE SEQUENCE [LARGE SCALE GENOMIC DNA]</scope>
    <source>
        <strain evidence="2">CGMCC 1.10783</strain>
    </source>
</reference>
<dbReference type="EMBL" id="FNEI01000005">
    <property type="protein sequence ID" value="SDI90835.1"/>
    <property type="molecule type" value="Genomic_DNA"/>
</dbReference>
<evidence type="ECO:0000313" key="1">
    <source>
        <dbReference type="EMBL" id="SDI90835.1"/>
    </source>
</evidence>
<dbReference type="Proteomes" id="UP000182130">
    <property type="component" value="Unassembled WGS sequence"/>
</dbReference>
<name>A0A1G8PEY1_9MICC</name>
<evidence type="ECO:0008006" key="3">
    <source>
        <dbReference type="Google" id="ProtNLM"/>
    </source>
</evidence>
<protein>
    <recommendedName>
        <fullName evidence="3">DUF559 domain-containing protein</fullName>
    </recommendedName>
</protein>
<sequence>MDTTIEVLRRLGGVAASGTLLRAGVTRHALDLALRGSSLVKVARGVYALPDADPVAVHAGTYHAVPGCVTAAGKLGLWVVRSPEQPHLTARHGRPVPGCVVHRGAVPASVLDVVCQCLRCLPPLEALTIAESAVKRGKVDLEELRLRFPAAREQSVRRLLSRVRPQSGSIVETMARYLLEEAGFVVETQVSIPGMGHLDLMVDSVLGIETDGYASHSSRKDYRDDRRRWNITVVYGVPTLRITYEMVMGQQDEFLAMVRKAVLRYRRAQSA</sequence>
<dbReference type="Gene3D" id="3.40.960.10">
    <property type="entry name" value="VSR Endonuclease"/>
    <property type="match status" value="1"/>
</dbReference>
<accession>A0A1G8PEY1</accession>
<dbReference type="OrthoDB" id="2594539at2"/>
<gene>
    <name evidence="1" type="ORF">SAMN05216555_105150</name>
</gene>
<dbReference type="STRING" id="1045773.SAMN05216555_105150"/>
<evidence type="ECO:0000313" key="2">
    <source>
        <dbReference type="Proteomes" id="UP000182130"/>
    </source>
</evidence>
<proteinExistence type="predicted"/>